<dbReference type="EMBL" id="BCNV01000001">
    <property type="protein sequence ID" value="GAS81237.1"/>
    <property type="molecule type" value="Genomic_DNA"/>
</dbReference>
<accession>A0A100VJY9</accession>
<reference evidence="2" key="2">
    <citation type="submission" date="2016-01" db="EMBL/GenBank/DDBJ databases">
        <title>Draft Genome Sequence of Paenibacillus amylolyticus Heshi-A3 that Was Isolated from Fermented Rice Bran with Aging Salted Mackerel, Which Was Named Heshiko as Traditional Fermented Seafood in Japan.</title>
        <authorList>
            <person name="Akuzawa S."/>
            <person name="Nakagawa J."/>
            <person name="Kanekatsu T."/>
            <person name="Kubota E."/>
            <person name="Ohtake R."/>
            <person name="Suzuki T."/>
            <person name="Kanesaki Y."/>
        </authorList>
    </citation>
    <scope>NUCLEOTIDE SEQUENCE [LARGE SCALE GENOMIC DNA]</scope>
    <source>
        <strain evidence="2">Heshi-A3</strain>
    </source>
</reference>
<organism evidence="1 2">
    <name type="scientific">Paenibacillus amylolyticus</name>
    <dbReference type="NCBI Taxonomy" id="1451"/>
    <lineage>
        <taxon>Bacteria</taxon>
        <taxon>Bacillati</taxon>
        <taxon>Bacillota</taxon>
        <taxon>Bacilli</taxon>
        <taxon>Bacillales</taxon>
        <taxon>Paenibacillaceae</taxon>
        <taxon>Paenibacillus</taxon>
    </lineage>
</organism>
<gene>
    <name evidence="1" type="ORF">PAHA3_1311</name>
</gene>
<evidence type="ECO:0000313" key="1">
    <source>
        <dbReference type="EMBL" id="GAS81237.1"/>
    </source>
</evidence>
<evidence type="ECO:0000313" key="2">
    <source>
        <dbReference type="Proteomes" id="UP000069697"/>
    </source>
</evidence>
<proteinExistence type="predicted"/>
<name>A0A100VJY9_PAEAM</name>
<dbReference type="RefSeq" id="WP_062833971.1">
    <property type="nucleotide sequence ID" value="NZ_BCNV01000001.1"/>
</dbReference>
<dbReference type="AlphaFoldDB" id="A0A100VJY9"/>
<comment type="caution">
    <text evidence="1">The sequence shown here is derived from an EMBL/GenBank/DDBJ whole genome shotgun (WGS) entry which is preliminary data.</text>
</comment>
<dbReference type="Proteomes" id="UP000069697">
    <property type="component" value="Unassembled WGS sequence"/>
</dbReference>
<protein>
    <submittedName>
        <fullName evidence="1">Uncharacterized protein</fullName>
    </submittedName>
</protein>
<sequence>MKNAAKQWKLRMIGAVVALLGMIVLTTYLLTPANAQGSTDAQQPSAKEAQAANSEMFTAYVEGLHQENGKLYMTVDKIGWYQGEEADVVFAQRNPEAGIDGAPDGYYIVNDSKEQEQVEVSANAEVLMQLYDRDGTMQGADIQWNEPVTLSKFETLYENTRILDLSVFPYHLTVQDGKVTKIVQQYIP</sequence>
<reference evidence="1 2" key="1">
    <citation type="journal article" date="2016" name="Genome Announc.">
        <title>Draft Genome Sequence of Paenibacillus amylolyticus Heshi-A3, Isolated from Fermented Rice Bran in a Japanese Fermented Seafood Dish.</title>
        <authorList>
            <person name="Akuzawa S."/>
            <person name="Nagaoka J."/>
            <person name="Kanekatsu M."/>
            <person name="Kubota E."/>
            <person name="Ohtake R."/>
            <person name="Suzuki T."/>
            <person name="Kanesaki Y."/>
        </authorList>
    </citation>
    <scope>NUCLEOTIDE SEQUENCE [LARGE SCALE GENOMIC DNA]</scope>
    <source>
        <strain evidence="1 2">Heshi-A3</strain>
    </source>
</reference>